<dbReference type="EMBL" id="KN817553">
    <property type="protein sequence ID" value="KJA22056.1"/>
    <property type="molecule type" value="Genomic_DNA"/>
</dbReference>
<protein>
    <submittedName>
        <fullName evidence="2">Uncharacterized protein</fullName>
    </submittedName>
</protein>
<organism evidence="2 3">
    <name type="scientific">Hypholoma sublateritium (strain FD-334 SS-4)</name>
    <dbReference type="NCBI Taxonomy" id="945553"/>
    <lineage>
        <taxon>Eukaryota</taxon>
        <taxon>Fungi</taxon>
        <taxon>Dikarya</taxon>
        <taxon>Basidiomycota</taxon>
        <taxon>Agaricomycotina</taxon>
        <taxon>Agaricomycetes</taxon>
        <taxon>Agaricomycetidae</taxon>
        <taxon>Agaricales</taxon>
        <taxon>Agaricineae</taxon>
        <taxon>Strophariaceae</taxon>
        <taxon>Hypholoma</taxon>
    </lineage>
</organism>
<keyword evidence="3" id="KW-1185">Reference proteome</keyword>
<dbReference type="AlphaFoldDB" id="A0A0D2NZZ8"/>
<evidence type="ECO:0000256" key="1">
    <source>
        <dbReference type="SAM" id="MobiDB-lite"/>
    </source>
</evidence>
<gene>
    <name evidence="2" type="ORF">HYPSUDRAFT_77564</name>
</gene>
<name>A0A0D2NZZ8_HYPSF</name>
<dbReference type="Proteomes" id="UP000054270">
    <property type="component" value="Unassembled WGS sequence"/>
</dbReference>
<proteinExistence type="predicted"/>
<accession>A0A0D2NZZ8</accession>
<feature type="region of interest" description="Disordered" evidence="1">
    <location>
        <begin position="199"/>
        <end position="219"/>
    </location>
</feature>
<evidence type="ECO:0000313" key="3">
    <source>
        <dbReference type="Proteomes" id="UP000054270"/>
    </source>
</evidence>
<sequence length="219" mass="24474">MDFVVASHWSMILPQKQAGTQQSDQSVIKTVINRARRLMKNEPAQSISYSNLLQIVGLKTNPSKLPIIHGYRATLDVQSSPDLQDLEPEVDPDLPELDSTILDVRPATFDASESVLPPRGAAVNSSMFRERLRLSQSCIERFDDREFLVVKVQVSDYRSPEHVDTRGRVDQSARGHIEPHVCRIHVQYELMGGRQRRENQLADGSSKTVSLGDAVSQGA</sequence>
<reference evidence="3" key="1">
    <citation type="submission" date="2014-04" db="EMBL/GenBank/DDBJ databases">
        <title>Evolutionary Origins and Diversification of the Mycorrhizal Mutualists.</title>
        <authorList>
            <consortium name="DOE Joint Genome Institute"/>
            <consortium name="Mycorrhizal Genomics Consortium"/>
            <person name="Kohler A."/>
            <person name="Kuo A."/>
            <person name="Nagy L.G."/>
            <person name="Floudas D."/>
            <person name="Copeland A."/>
            <person name="Barry K.W."/>
            <person name="Cichocki N."/>
            <person name="Veneault-Fourrey C."/>
            <person name="LaButti K."/>
            <person name="Lindquist E.A."/>
            <person name="Lipzen A."/>
            <person name="Lundell T."/>
            <person name="Morin E."/>
            <person name="Murat C."/>
            <person name="Riley R."/>
            <person name="Ohm R."/>
            <person name="Sun H."/>
            <person name="Tunlid A."/>
            <person name="Henrissat B."/>
            <person name="Grigoriev I.V."/>
            <person name="Hibbett D.S."/>
            <person name="Martin F."/>
        </authorList>
    </citation>
    <scope>NUCLEOTIDE SEQUENCE [LARGE SCALE GENOMIC DNA]</scope>
    <source>
        <strain evidence="3">FD-334 SS-4</strain>
    </source>
</reference>
<evidence type="ECO:0000313" key="2">
    <source>
        <dbReference type="EMBL" id="KJA22056.1"/>
    </source>
</evidence>